<dbReference type="Gene3D" id="3.40.50.150">
    <property type="entry name" value="Vaccinia Virus protein VP39"/>
    <property type="match status" value="1"/>
</dbReference>
<evidence type="ECO:0000313" key="3">
    <source>
        <dbReference type="EMBL" id="GLW89888.1"/>
    </source>
</evidence>
<name>A0A9W6QG95_9PSEU</name>
<sequence length="294" mass="31714">MTHPADQATAPDLPDPALVASIYDDLAAGHALHPGYWPDGYHADVTGTPWRDAADGLTDLFIDKAGLRAGAHLLDLGCGNGQPADRAARAAGVRVTGITVNPRHLATAAARRTDGLRFELVDGTRLPHPDRSFDAAWALQSLVEITDQAAAVREVLRVLRPGGRFVVGDIVTRDRLPQRYEAMWTGTAAHTPETLAALVREAGFDVLDVTDLSARTRCVVSWHVDHLLRLVDDLDPVAAEERRTRHLADVAVRYGTAAADLIAALAAYRHHPDYAADEARMGFVVVTARKADAQ</sequence>
<keyword evidence="3" id="KW-0489">Methyltransferase</keyword>
<dbReference type="InterPro" id="IPR013216">
    <property type="entry name" value="Methyltransf_11"/>
</dbReference>
<gene>
    <name evidence="3" type="ORF">Aglo03_07040</name>
</gene>
<keyword evidence="4" id="KW-1185">Reference proteome</keyword>
<dbReference type="GO" id="GO:0008757">
    <property type="term" value="F:S-adenosylmethionine-dependent methyltransferase activity"/>
    <property type="evidence" value="ECO:0007669"/>
    <property type="project" value="InterPro"/>
</dbReference>
<keyword evidence="1" id="KW-0808">Transferase</keyword>
<proteinExistence type="predicted"/>
<dbReference type="InterPro" id="IPR029063">
    <property type="entry name" value="SAM-dependent_MTases_sf"/>
</dbReference>
<evidence type="ECO:0000313" key="4">
    <source>
        <dbReference type="Proteomes" id="UP001165042"/>
    </source>
</evidence>
<dbReference type="GO" id="GO:0032259">
    <property type="term" value="P:methylation"/>
    <property type="evidence" value="ECO:0007669"/>
    <property type="project" value="UniProtKB-KW"/>
</dbReference>
<evidence type="ECO:0000259" key="2">
    <source>
        <dbReference type="Pfam" id="PF08241"/>
    </source>
</evidence>
<dbReference type="SUPFAM" id="SSF53335">
    <property type="entry name" value="S-adenosyl-L-methionine-dependent methyltransferases"/>
    <property type="match status" value="1"/>
</dbReference>
<dbReference type="AlphaFoldDB" id="A0A9W6QG95"/>
<dbReference type="CDD" id="cd02440">
    <property type="entry name" value="AdoMet_MTases"/>
    <property type="match status" value="1"/>
</dbReference>
<dbReference type="Proteomes" id="UP001165042">
    <property type="component" value="Unassembled WGS sequence"/>
</dbReference>
<dbReference type="Pfam" id="PF08241">
    <property type="entry name" value="Methyltransf_11"/>
    <property type="match status" value="1"/>
</dbReference>
<evidence type="ECO:0000256" key="1">
    <source>
        <dbReference type="ARBA" id="ARBA00022679"/>
    </source>
</evidence>
<dbReference type="PANTHER" id="PTHR44068">
    <property type="entry name" value="ZGC:194242"/>
    <property type="match status" value="1"/>
</dbReference>
<accession>A0A9W6QG95</accession>
<protein>
    <submittedName>
        <fullName evidence="3">Methyltransferase type 11</fullName>
    </submittedName>
</protein>
<reference evidence="3" key="1">
    <citation type="submission" date="2023-02" db="EMBL/GenBank/DDBJ databases">
        <title>Actinokineospora globicatena NBRC 15670.</title>
        <authorList>
            <person name="Ichikawa N."/>
            <person name="Sato H."/>
            <person name="Tonouchi N."/>
        </authorList>
    </citation>
    <scope>NUCLEOTIDE SEQUENCE</scope>
    <source>
        <strain evidence="3">NBRC 15670</strain>
    </source>
</reference>
<feature type="domain" description="Methyltransferase type 11" evidence="2">
    <location>
        <begin position="74"/>
        <end position="167"/>
    </location>
</feature>
<comment type="caution">
    <text evidence="3">The sequence shown here is derived from an EMBL/GenBank/DDBJ whole genome shotgun (WGS) entry which is preliminary data.</text>
</comment>
<organism evidence="3 4">
    <name type="scientific">Actinokineospora globicatena</name>
    <dbReference type="NCBI Taxonomy" id="103729"/>
    <lineage>
        <taxon>Bacteria</taxon>
        <taxon>Bacillati</taxon>
        <taxon>Actinomycetota</taxon>
        <taxon>Actinomycetes</taxon>
        <taxon>Pseudonocardiales</taxon>
        <taxon>Pseudonocardiaceae</taxon>
        <taxon>Actinokineospora</taxon>
    </lineage>
</organism>
<dbReference type="EMBL" id="BSSD01000001">
    <property type="protein sequence ID" value="GLW89888.1"/>
    <property type="molecule type" value="Genomic_DNA"/>
</dbReference>
<dbReference type="PANTHER" id="PTHR44068:SF11">
    <property type="entry name" value="GERANYL DIPHOSPHATE 2-C-METHYLTRANSFERASE"/>
    <property type="match status" value="1"/>
</dbReference>
<dbReference type="InterPro" id="IPR050447">
    <property type="entry name" value="Erg6_SMT_methyltransf"/>
</dbReference>
<dbReference type="RefSeq" id="WP_285607430.1">
    <property type="nucleotide sequence ID" value="NZ_BSSD01000001.1"/>
</dbReference>